<evidence type="ECO:0000313" key="1">
    <source>
        <dbReference type="EMBL" id="GAA4267156.1"/>
    </source>
</evidence>
<keyword evidence="2" id="KW-1185">Reference proteome</keyword>
<proteinExistence type="predicted"/>
<protein>
    <recommendedName>
        <fullName evidence="3">DUF4303 domain-containing protein</fullName>
    </recommendedName>
</protein>
<dbReference type="RefSeq" id="WP_344797204.1">
    <property type="nucleotide sequence ID" value="NZ_BAABAU010000004.1"/>
</dbReference>
<organism evidence="1 2">
    <name type="scientific">Frondihabitans peucedani</name>
    <dbReference type="NCBI Taxonomy" id="598626"/>
    <lineage>
        <taxon>Bacteria</taxon>
        <taxon>Bacillati</taxon>
        <taxon>Actinomycetota</taxon>
        <taxon>Actinomycetes</taxon>
        <taxon>Micrococcales</taxon>
        <taxon>Microbacteriaceae</taxon>
        <taxon>Frondihabitans</taxon>
    </lineage>
</organism>
<name>A0ABP8E4I2_9MICO</name>
<comment type="caution">
    <text evidence="1">The sequence shown here is derived from an EMBL/GenBank/DDBJ whole genome shotgun (WGS) entry which is preliminary data.</text>
</comment>
<evidence type="ECO:0008006" key="3">
    <source>
        <dbReference type="Google" id="ProtNLM"/>
    </source>
</evidence>
<dbReference type="Pfam" id="PF14136">
    <property type="entry name" value="DUF4303"/>
    <property type="match status" value="1"/>
</dbReference>
<dbReference type="Proteomes" id="UP001501594">
    <property type="component" value="Unassembled WGS sequence"/>
</dbReference>
<sequence>MDLTREQLATSIADAARSTWRELCADRPGTAFAGFALYSDESAMTLLCSANTPENLERLDEDDAEVADVVRWTPAEWDLEDIGSWFFDDINEALLESFRAEEPAEDRAVVFDAAVDALERLREEGEFQSHPEVVVMFRLSDDEHDERDAEWMGRLNPADIVEAYEEWLEA</sequence>
<evidence type="ECO:0000313" key="2">
    <source>
        <dbReference type="Proteomes" id="UP001501594"/>
    </source>
</evidence>
<accession>A0ABP8E4I2</accession>
<dbReference type="InterPro" id="IPR025409">
    <property type="entry name" value="DUF4303"/>
</dbReference>
<gene>
    <name evidence="1" type="ORF">GCM10022256_27680</name>
</gene>
<dbReference type="EMBL" id="BAABAU010000004">
    <property type="protein sequence ID" value="GAA4267156.1"/>
    <property type="molecule type" value="Genomic_DNA"/>
</dbReference>
<reference evidence="2" key="1">
    <citation type="journal article" date="2019" name="Int. J. Syst. Evol. Microbiol.">
        <title>The Global Catalogue of Microorganisms (GCM) 10K type strain sequencing project: providing services to taxonomists for standard genome sequencing and annotation.</title>
        <authorList>
            <consortium name="The Broad Institute Genomics Platform"/>
            <consortium name="The Broad Institute Genome Sequencing Center for Infectious Disease"/>
            <person name="Wu L."/>
            <person name="Ma J."/>
        </authorList>
    </citation>
    <scope>NUCLEOTIDE SEQUENCE [LARGE SCALE GENOMIC DNA]</scope>
    <source>
        <strain evidence="2">JCM 17442</strain>
    </source>
</reference>